<dbReference type="EMBL" id="QRQE01000013">
    <property type="protein sequence ID" value="RHM77659.1"/>
    <property type="molecule type" value="Genomic_DNA"/>
</dbReference>
<evidence type="ECO:0000313" key="1">
    <source>
        <dbReference type="EMBL" id="RHM77659.1"/>
    </source>
</evidence>
<keyword evidence="1" id="KW-0648">Protein biosynthesis</keyword>
<organism evidence="1 2">
    <name type="scientific">Mediterraneibacter gnavus</name>
    <name type="common">Ruminococcus gnavus</name>
    <dbReference type="NCBI Taxonomy" id="33038"/>
    <lineage>
        <taxon>Bacteria</taxon>
        <taxon>Bacillati</taxon>
        <taxon>Bacillota</taxon>
        <taxon>Clostridia</taxon>
        <taxon>Lachnospirales</taxon>
        <taxon>Lachnospiraceae</taxon>
        <taxon>Mediterraneibacter</taxon>
    </lineage>
</organism>
<comment type="caution">
    <text evidence="1">The sequence shown here is derived from an EMBL/GenBank/DDBJ whole genome shotgun (WGS) entry which is preliminary data.</text>
</comment>
<dbReference type="InterPro" id="IPR027417">
    <property type="entry name" value="P-loop_NTPase"/>
</dbReference>
<dbReference type="SUPFAM" id="SSF52540">
    <property type="entry name" value="P-loop containing nucleoside triphosphate hydrolases"/>
    <property type="match status" value="1"/>
</dbReference>
<accession>A0A415SAE5</accession>
<dbReference type="Proteomes" id="UP000285610">
    <property type="component" value="Unassembled WGS sequence"/>
</dbReference>
<keyword evidence="1" id="KW-0396">Initiation factor</keyword>
<gene>
    <name evidence="1" type="ORF">DWZ50_06855</name>
</gene>
<protein>
    <submittedName>
        <fullName evidence="1">Translation initiation factor 2</fullName>
    </submittedName>
</protein>
<dbReference type="AlphaFoldDB" id="A0A415SAE5"/>
<dbReference type="RefSeq" id="WP_118444437.1">
    <property type="nucleotide sequence ID" value="NZ_JBCPGC010000056.1"/>
</dbReference>
<dbReference type="GO" id="GO:0003743">
    <property type="term" value="F:translation initiation factor activity"/>
    <property type="evidence" value="ECO:0007669"/>
    <property type="project" value="UniProtKB-KW"/>
</dbReference>
<name>A0A415SAE5_MEDGN</name>
<proteinExistence type="predicted"/>
<evidence type="ECO:0000313" key="2">
    <source>
        <dbReference type="Proteomes" id="UP000285610"/>
    </source>
</evidence>
<sequence length="324" mass="37316">MYGIHHVIVQNGNLKYEFDIKRNITILKGDSASGKTTLIEMIQEYLINGIDSGVSLSCDVSCCVLTGNLWKEQLGRTKNSIVFIDEGNRFVKSLEFAEAIKKTSNYYVIVTRENLEMLPISVDEIYGIRSSGKYGTLTPVYHEFYRIYDFGKKETYPLQPSSMIVEDSNSGYEFFSAVSENIPCISAKGKSNIFHILCEKTFDQHTLIIADGAAFGSQINRIERFVKENNFLHLYLPESFEWLLLNSGILKQSKLEDILMNTAEYVESEKYFSWEQYFTDLLVQLTKDSYLKYNKKKLNPNYLQPTIKKRIIESMKEIELNGCK</sequence>
<reference evidence="1 2" key="1">
    <citation type="submission" date="2018-08" db="EMBL/GenBank/DDBJ databases">
        <title>A genome reference for cultivated species of the human gut microbiota.</title>
        <authorList>
            <person name="Zou Y."/>
            <person name="Xue W."/>
            <person name="Luo G."/>
        </authorList>
    </citation>
    <scope>NUCLEOTIDE SEQUENCE [LARGE SCALE GENOMIC DNA]</scope>
    <source>
        <strain evidence="1 2">AF33-12</strain>
    </source>
</reference>